<dbReference type="Gene3D" id="3.10.290.10">
    <property type="entry name" value="RNA-binding S4 domain"/>
    <property type="match status" value="1"/>
</dbReference>
<accession>A0ABR8CUB4</accession>
<dbReference type="PANTHER" id="PTHR32319">
    <property type="entry name" value="BACTERIAL HEMOLYSIN-LIKE PROTEIN"/>
    <property type="match status" value="1"/>
</dbReference>
<dbReference type="CDD" id="cd00165">
    <property type="entry name" value="S4"/>
    <property type="match status" value="1"/>
</dbReference>
<dbReference type="InterPro" id="IPR002942">
    <property type="entry name" value="S4_RNA-bd"/>
</dbReference>
<evidence type="ECO:0000259" key="4">
    <source>
        <dbReference type="SMART" id="SM00363"/>
    </source>
</evidence>
<dbReference type="SMART" id="SM00363">
    <property type="entry name" value="S4"/>
    <property type="match status" value="1"/>
</dbReference>
<sequence>MVKQRLDILLVELNLCNSRALAQRLIQAGEVTVNQQLVDKPGTEVDIASQINIKERSRFVSRGGEKLSKALEFFAIPITGRVCLDGGISTGGFTDCLLQAGAKLVYGIDVGYGQTDWGLRNNPQVILRERTNLRQLQPEDLYGEGNSLPDLAVVDVSFISLTKILPAVWRLTQPLREAVLLVKPQFEVGKSRVGKKGVVRDPYDQADAIFQVWLVAEELGWKYKGLTWSPITGPAGNIEYLLWLKMESETPPPDLNAIQQITKSAMADLGNSSLRN</sequence>
<dbReference type="PROSITE" id="PS50889">
    <property type="entry name" value="S4"/>
    <property type="match status" value="1"/>
</dbReference>
<dbReference type="InterPro" id="IPR036986">
    <property type="entry name" value="S4_RNA-bd_sf"/>
</dbReference>
<dbReference type="PIRSF" id="PIRSF005578">
    <property type="entry name" value="TlyA"/>
    <property type="match status" value="1"/>
</dbReference>
<keyword evidence="1 3" id="KW-0694">RNA-binding</keyword>
<feature type="domain" description="RNA-binding S4" evidence="4">
    <location>
        <begin position="4"/>
        <end position="65"/>
    </location>
</feature>
<evidence type="ECO:0000313" key="6">
    <source>
        <dbReference type="Proteomes" id="UP000607281"/>
    </source>
</evidence>
<reference evidence="5 6" key="1">
    <citation type="journal article" date="2020" name="ISME J.">
        <title>Comparative genomics reveals insights into cyanobacterial evolution and habitat adaptation.</title>
        <authorList>
            <person name="Chen M.Y."/>
            <person name="Teng W.K."/>
            <person name="Zhao L."/>
            <person name="Hu C.X."/>
            <person name="Zhou Y.K."/>
            <person name="Han B.P."/>
            <person name="Song L.R."/>
            <person name="Shu W.S."/>
        </authorList>
    </citation>
    <scope>NUCLEOTIDE SEQUENCE [LARGE SCALE GENOMIC DNA]</scope>
    <source>
        <strain evidence="5 6">FACHB-260</strain>
    </source>
</reference>
<keyword evidence="5" id="KW-0808">Transferase</keyword>
<dbReference type="InterPro" id="IPR047048">
    <property type="entry name" value="TlyA"/>
</dbReference>
<dbReference type="NCBIfam" id="TIGR00478">
    <property type="entry name" value="tly"/>
    <property type="match status" value="1"/>
</dbReference>
<dbReference type="GO" id="GO:0032259">
    <property type="term" value="P:methylation"/>
    <property type="evidence" value="ECO:0007669"/>
    <property type="project" value="UniProtKB-KW"/>
</dbReference>
<dbReference type="Gene3D" id="3.40.50.150">
    <property type="entry name" value="Vaccinia Virus protein VP39"/>
    <property type="match status" value="1"/>
</dbReference>
<dbReference type="Proteomes" id="UP000607281">
    <property type="component" value="Unassembled WGS sequence"/>
</dbReference>
<dbReference type="Pfam" id="PF01728">
    <property type="entry name" value="FtsJ"/>
    <property type="match status" value="1"/>
</dbReference>
<dbReference type="SUPFAM" id="SSF55174">
    <property type="entry name" value="Alpha-L RNA-binding motif"/>
    <property type="match status" value="1"/>
</dbReference>
<evidence type="ECO:0000256" key="3">
    <source>
        <dbReference type="PROSITE-ProRule" id="PRU00182"/>
    </source>
</evidence>
<dbReference type="PANTHER" id="PTHR32319:SF0">
    <property type="entry name" value="BACTERIAL HEMOLYSIN-LIKE PROTEIN"/>
    <property type="match status" value="1"/>
</dbReference>
<protein>
    <submittedName>
        <fullName evidence="5">TlyA family RNA methyltransferase</fullName>
    </submittedName>
</protein>
<keyword evidence="5" id="KW-0489">Methyltransferase</keyword>
<comment type="similarity">
    <text evidence="2">Belongs to the TlyA family.</text>
</comment>
<dbReference type="RefSeq" id="WP_190409195.1">
    <property type="nucleotide sequence ID" value="NZ_JACJRF010000055.1"/>
</dbReference>
<keyword evidence="6" id="KW-1185">Reference proteome</keyword>
<comment type="caution">
    <text evidence="5">The sequence shown here is derived from an EMBL/GenBank/DDBJ whole genome shotgun (WGS) entry which is preliminary data.</text>
</comment>
<dbReference type="EMBL" id="JACJRF010000055">
    <property type="protein sequence ID" value="MBD2346787.1"/>
    <property type="molecule type" value="Genomic_DNA"/>
</dbReference>
<evidence type="ECO:0000256" key="1">
    <source>
        <dbReference type="ARBA" id="ARBA00022884"/>
    </source>
</evidence>
<proteinExistence type="inferred from homology"/>
<dbReference type="InterPro" id="IPR029063">
    <property type="entry name" value="SAM-dependent_MTases_sf"/>
</dbReference>
<dbReference type="InterPro" id="IPR002877">
    <property type="entry name" value="RNA_MeTrfase_FtsJ_dom"/>
</dbReference>
<gene>
    <name evidence="5" type="ORF">H6G18_21960</name>
</gene>
<dbReference type="SUPFAM" id="SSF53335">
    <property type="entry name" value="S-adenosyl-L-methionine-dependent methyltransferases"/>
    <property type="match status" value="1"/>
</dbReference>
<dbReference type="GO" id="GO:0008168">
    <property type="term" value="F:methyltransferase activity"/>
    <property type="evidence" value="ECO:0007669"/>
    <property type="project" value="UniProtKB-KW"/>
</dbReference>
<name>A0ABR8CUB4_9NOST</name>
<organism evidence="5 6">
    <name type="scientific">Anabaena subtropica FACHB-260</name>
    <dbReference type="NCBI Taxonomy" id="2692884"/>
    <lineage>
        <taxon>Bacteria</taxon>
        <taxon>Bacillati</taxon>
        <taxon>Cyanobacteriota</taxon>
        <taxon>Cyanophyceae</taxon>
        <taxon>Nostocales</taxon>
        <taxon>Nostocaceae</taxon>
        <taxon>Anabaena</taxon>
    </lineage>
</organism>
<dbReference type="Pfam" id="PF01479">
    <property type="entry name" value="S4"/>
    <property type="match status" value="1"/>
</dbReference>
<evidence type="ECO:0000313" key="5">
    <source>
        <dbReference type="EMBL" id="MBD2346787.1"/>
    </source>
</evidence>
<evidence type="ECO:0000256" key="2">
    <source>
        <dbReference type="ARBA" id="ARBA00029460"/>
    </source>
</evidence>
<dbReference type="InterPro" id="IPR004538">
    <property type="entry name" value="Hemolysin_A/TlyA"/>
</dbReference>